<keyword evidence="6" id="KW-0742">SOS response</keyword>
<evidence type="ECO:0000259" key="8">
    <source>
        <dbReference type="PROSITE" id="PS50943"/>
    </source>
</evidence>
<proteinExistence type="inferred from homology"/>
<dbReference type="PROSITE" id="PS50943">
    <property type="entry name" value="HTH_CROC1"/>
    <property type="match status" value="1"/>
</dbReference>
<dbReference type="CDD" id="cd06529">
    <property type="entry name" value="S24_LexA-like"/>
    <property type="match status" value="1"/>
</dbReference>
<feature type="domain" description="HTH cro/C1-type" evidence="8">
    <location>
        <begin position="11"/>
        <end position="65"/>
    </location>
</feature>
<dbReference type="InterPro" id="IPR015927">
    <property type="entry name" value="Peptidase_S24_S26A/B/C"/>
</dbReference>
<dbReference type="GO" id="GO:0006281">
    <property type="term" value="P:DNA repair"/>
    <property type="evidence" value="ECO:0007669"/>
    <property type="project" value="UniProtKB-KW"/>
</dbReference>
<dbReference type="GO" id="GO:0016787">
    <property type="term" value="F:hydrolase activity"/>
    <property type="evidence" value="ECO:0007669"/>
    <property type="project" value="UniProtKB-KW"/>
</dbReference>
<dbReference type="InterPro" id="IPR036286">
    <property type="entry name" value="LexA/Signal_pep-like_sf"/>
</dbReference>
<dbReference type="PANTHER" id="PTHR33516:SF2">
    <property type="entry name" value="LEXA REPRESSOR-RELATED"/>
    <property type="match status" value="1"/>
</dbReference>
<dbReference type="EMBL" id="JACOPP010000013">
    <property type="protein sequence ID" value="MBC5734138.1"/>
    <property type="molecule type" value="Genomic_DNA"/>
</dbReference>
<keyword evidence="4 7" id="KW-0068">Autocatalytic cleavage</keyword>
<sequence>MELESTFGARLRELMEERGDTYEQLGERLHMTPQTLNRYVLGRREPKVSTATAIAMTLGVDPLWLQGYSVPRRRGAPEEAAWGTREHTIPILGVIRAGAPILAVEDIEGYAAADVAQPEEYFYLRVTGDSMINAGIRDGDLVLLRRQESAENGQIVACLLDGADATLKRLRVQRDMAILQPENPAYEPRIIPLRDFGTGAARIVGVAVRLVRDL</sequence>
<keyword evidence="2" id="KW-0227">DNA damage</keyword>
<dbReference type="SUPFAM" id="SSF47413">
    <property type="entry name" value="lambda repressor-like DNA-binding domains"/>
    <property type="match status" value="1"/>
</dbReference>
<evidence type="ECO:0000313" key="9">
    <source>
        <dbReference type="EMBL" id="MBC5734138.1"/>
    </source>
</evidence>
<dbReference type="GO" id="GO:0009432">
    <property type="term" value="P:SOS response"/>
    <property type="evidence" value="ECO:0007669"/>
    <property type="project" value="UniProtKB-KW"/>
</dbReference>
<dbReference type="InterPro" id="IPR050077">
    <property type="entry name" value="LexA_repressor"/>
</dbReference>
<protein>
    <submittedName>
        <fullName evidence="9">Helix-turn-helix domain-containing protein</fullName>
    </submittedName>
</protein>
<accession>A0A8J6JDX5</accession>
<dbReference type="SMART" id="SM00530">
    <property type="entry name" value="HTH_XRE"/>
    <property type="match status" value="1"/>
</dbReference>
<name>A0A8J6JDX5_9FIRM</name>
<dbReference type="PANTHER" id="PTHR33516">
    <property type="entry name" value="LEXA REPRESSOR"/>
    <property type="match status" value="1"/>
</dbReference>
<reference evidence="9" key="1">
    <citation type="submission" date="2020-08" db="EMBL/GenBank/DDBJ databases">
        <title>Genome public.</title>
        <authorList>
            <person name="Liu C."/>
            <person name="Sun Q."/>
        </authorList>
    </citation>
    <scope>NUCLEOTIDE SEQUENCE</scope>
    <source>
        <strain evidence="9">NSJ-51</strain>
    </source>
</reference>
<evidence type="ECO:0000313" key="10">
    <source>
        <dbReference type="Proteomes" id="UP000661435"/>
    </source>
</evidence>
<dbReference type="SUPFAM" id="SSF51306">
    <property type="entry name" value="LexA/Signal peptidase"/>
    <property type="match status" value="1"/>
</dbReference>
<dbReference type="CDD" id="cd00093">
    <property type="entry name" value="HTH_XRE"/>
    <property type="match status" value="1"/>
</dbReference>
<dbReference type="Pfam" id="PF00717">
    <property type="entry name" value="Peptidase_S24"/>
    <property type="match status" value="1"/>
</dbReference>
<dbReference type="Proteomes" id="UP000661435">
    <property type="component" value="Unassembled WGS sequence"/>
</dbReference>
<comment type="similarity">
    <text evidence="1 7">Belongs to the peptidase S24 family.</text>
</comment>
<evidence type="ECO:0000256" key="3">
    <source>
        <dbReference type="ARBA" id="ARBA00022801"/>
    </source>
</evidence>
<dbReference type="Pfam" id="PF01381">
    <property type="entry name" value="HTH_3"/>
    <property type="match status" value="1"/>
</dbReference>
<evidence type="ECO:0000256" key="5">
    <source>
        <dbReference type="ARBA" id="ARBA00023204"/>
    </source>
</evidence>
<dbReference type="Gene3D" id="2.10.109.10">
    <property type="entry name" value="Umud Fragment, subunit A"/>
    <property type="match status" value="1"/>
</dbReference>
<evidence type="ECO:0000256" key="2">
    <source>
        <dbReference type="ARBA" id="ARBA00022763"/>
    </source>
</evidence>
<dbReference type="InterPro" id="IPR039418">
    <property type="entry name" value="LexA-like"/>
</dbReference>
<dbReference type="Gene3D" id="1.10.260.40">
    <property type="entry name" value="lambda repressor-like DNA-binding domains"/>
    <property type="match status" value="1"/>
</dbReference>
<organism evidence="9 10">
    <name type="scientific">Lawsonibacter hominis</name>
    <dbReference type="NCBI Taxonomy" id="2763053"/>
    <lineage>
        <taxon>Bacteria</taxon>
        <taxon>Bacillati</taxon>
        <taxon>Bacillota</taxon>
        <taxon>Clostridia</taxon>
        <taxon>Eubacteriales</taxon>
        <taxon>Oscillospiraceae</taxon>
        <taxon>Lawsonibacter</taxon>
    </lineage>
</organism>
<keyword evidence="3 7" id="KW-0378">Hydrolase</keyword>
<dbReference type="InterPro" id="IPR001387">
    <property type="entry name" value="Cro/C1-type_HTH"/>
</dbReference>
<evidence type="ECO:0000256" key="4">
    <source>
        <dbReference type="ARBA" id="ARBA00022813"/>
    </source>
</evidence>
<dbReference type="InterPro" id="IPR010982">
    <property type="entry name" value="Lambda_DNA-bd_dom_sf"/>
</dbReference>
<gene>
    <name evidence="9" type="ORF">H8S57_10425</name>
</gene>
<dbReference type="RefSeq" id="WP_186908025.1">
    <property type="nucleotide sequence ID" value="NZ_JACOPP010000013.1"/>
</dbReference>
<evidence type="ECO:0000256" key="1">
    <source>
        <dbReference type="ARBA" id="ARBA00007484"/>
    </source>
</evidence>
<dbReference type="GO" id="GO:0003677">
    <property type="term" value="F:DNA binding"/>
    <property type="evidence" value="ECO:0007669"/>
    <property type="project" value="InterPro"/>
</dbReference>
<keyword evidence="5" id="KW-0234">DNA repair</keyword>
<comment type="caution">
    <text evidence="9">The sequence shown here is derived from an EMBL/GenBank/DDBJ whole genome shotgun (WGS) entry which is preliminary data.</text>
</comment>
<dbReference type="AlphaFoldDB" id="A0A8J6JDX5"/>
<evidence type="ECO:0000256" key="6">
    <source>
        <dbReference type="ARBA" id="ARBA00023236"/>
    </source>
</evidence>
<evidence type="ECO:0000256" key="7">
    <source>
        <dbReference type="RuleBase" id="RU003991"/>
    </source>
</evidence>
<keyword evidence="10" id="KW-1185">Reference proteome</keyword>
<dbReference type="GO" id="GO:0006355">
    <property type="term" value="P:regulation of DNA-templated transcription"/>
    <property type="evidence" value="ECO:0007669"/>
    <property type="project" value="InterPro"/>
</dbReference>
<dbReference type="InterPro" id="IPR006197">
    <property type="entry name" value="Peptidase_S24_LexA"/>
</dbReference>
<dbReference type="PRINTS" id="PR00726">
    <property type="entry name" value="LEXASERPTASE"/>
</dbReference>